<protein>
    <submittedName>
        <fullName evidence="1">Uncharacterized protein</fullName>
    </submittedName>
</protein>
<evidence type="ECO:0000313" key="2">
    <source>
        <dbReference type="Proteomes" id="UP001605036"/>
    </source>
</evidence>
<gene>
    <name evidence="1" type="ORF">R1flu_027746</name>
</gene>
<accession>A0ABD1XJP0</accession>
<sequence>MVKGDLREADEDSLKDVKTRNELRISGLAQAGVYRIGTEIVGSDFRDLCPALFNKFVVFLDGWILTKRGRRSECLAECLTLKILLECGNLLKKAMKTVESLLL</sequence>
<comment type="caution">
    <text evidence="1">The sequence shown here is derived from an EMBL/GenBank/DDBJ whole genome shotgun (WGS) entry which is preliminary data.</text>
</comment>
<proteinExistence type="predicted"/>
<keyword evidence="2" id="KW-1185">Reference proteome</keyword>
<evidence type="ECO:0000313" key="1">
    <source>
        <dbReference type="EMBL" id="KAL2609173.1"/>
    </source>
</evidence>
<name>A0ABD1XJP0_9MARC</name>
<dbReference type="AlphaFoldDB" id="A0ABD1XJP0"/>
<organism evidence="1 2">
    <name type="scientific">Riccia fluitans</name>
    <dbReference type="NCBI Taxonomy" id="41844"/>
    <lineage>
        <taxon>Eukaryota</taxon>
        <taxon>Viridiplantae</taxon>
        <taxon>Streptophyta</taxon>
        <taxon>Embryophyta</taxon>
        <taxon>Marchantiophyta</taxon>
        <taxon>Marchantiopsida</taxon>
        <taxon>Marchantiidae</taxon>
        <taxon>Marchantiales</taxon>
        <taxon>Ricciaceae</taxon>
        <taxon>Riccia</taxon>
    </lineage>
</organism>
<reference evidence="1 2" key="1">
    <citation type="submission" date="2024-09" db="EMBL/GenBank/DDBJ databases">
        <title>Chromosome-scale assembly of Riccia fluitans.</title>
        <authorList>
            <person name="Paukszto L."/>
            <person name="Sawicki J."/>
            <person name="Karawczyk K."/>
            <person name="Piernik-Szablinska J."/>
            <person name="Szczecinska M."/>
            <person name="Mazdziarz M."/>
        </authorList>
    </citation>
    <scope>NUCLEOTIDE SEQUENCE [LARGE SCALE GENOMIC DNA]</scope>
    <source>
        <strain evidence="1">Rf_01</strain>
        <tissue evidence="1">Aerial parts of the thallus</tissue>
    </source>
</reference>
<dbReference type="EMBL" id="JBHFFA010000008">
    <property type="protein sequence ID" value="KAL2609173.1"/>
    <property type="molecule type" value="Genomic_DNA"/>
</dbReference>
<dbReference type="Proteomes" id="UP001605036">
    <property type="component" value="Unassembled WGS sequence"/>
</dbReference>